<name>A0A1M6LLW5_9FIRM</name>
<protein>
    <submittedName>
        <fullName evidence="2">AAA domain-containing protein</fullName>
    </submittedName>
</protein>
<dbReference type="STRING" id="1121950.SAMN02745243_01214"/>
<evidence type="ECO:0000313" key="3">
    <source>
        <dbReference type="Proteomes" id="UP000184301"/>
    </source>
</evidence>
<evidence type="ECO:0000313" key="2">
    <source>
        <dbReference type="EMBL" id="SHJ72206.1"/>
    </source>
</evidence>
<dbReference type="InterPro" id="IPR027417">
    <property type="entry name" value="P-loop_NTPase"/>
</dbReference>
<proteinExistence type="predicted"/>
<organism evidence="2 3">
    <name type="scientific">Hespellia stercorisuis DSM 15480</name>
    <dbReference type="NCBI Taxonomy" id="1121950"/>
    <lineage>
        <taxon>Bacteria</taxon>
        <taxon>Bacillati</taxon>
        <taxon>Bacillota</taxon>
        <taxon>Clostridia</taxon>
        <taxon>Lachnospirales</taxon>
        <taxon>Lachnospiraceae</taxon>
        <taxon>Hespellia</taxon>
    </lineage>
</organism>
<keyword evidence="3" id="KW-1185">Reference proteome</keyword>
<dbReference type="SUPFAM" id="SSF52540">
    <property type="entry name" value="P-loop containing nucleoside triphosphate hydrolases"/>
    <property type="match status" value="1"/>
</dbReference>
<dbReference type="Pfam" id="PF13481">
    <property type="entry name" value="AAA_25"/>
    <property type="match status" value="1"/>
</dbReference>
<reference evidence="2 3" key="1">
    <citation type="submission" date="2016-11" db="EMBL/GenBank/DDBJ databases">
        <authorList>
            <person name="Jaros S."/>
            <person name="Januszkiewicz K."/>
            <person name="Wedrychowicz H."/>
        </authorList>
    </citation>
    <scope>NUCLEOTIDE SEQUENCE [LARGE SCALE GENOMIC DNA]</scope>
    <source>
        <strain evidence="2 3">DSM 15480</strain>
    </source>
</reference>
<dbReference type="Gene3D" id="3.40.50.300">
    <property type="entry name" value="P-loop containing nucleotide triphosphate hydrolases"/>
    <property type="match status" value="1"/>
</dbReference>
<dbReference type="RefSeq" id="WP_073106941.1">
    <property type="nucleotide sequence ID" value="NZ_FQZY01000015.1"/>
</dbReference>
<dbReference type="Proteomes" id="UP000184301">
    <property type="component" value="Unassembled WGS sequence"/>
</dbReference>
<keyword evidence="1" id="KW-0175">Coiled coil</keyword>
<dbReference type="OrthoDB" id="9775547at2"/>
<evidence type="ECO:0000256" key="1">
    <source>
        <dbReference type="SAM" id="Coils"/>
    </source>
</evidence>
<dbReference type="CDD" id="cd01125">
    <property type="entry name" value="RepA_RSF1010_like"/>
    <property type="match status" value="1"/>
</dbReference>
<dbReference type="EMBL" id="FQZY01000015">
    <property type="protein sequence ID" value="SHJ72206.1"/>
    <property type="molecule type" value="Genomic_DNA"/>
</dbReference>
<accession>A0A1M6LLW5</accession>
<sequence>MGVTKKATAPEPSIGVDVEQPLTKNTNQIIANITKQNNLQATKSPVNSGQSGLETISMDELYDAVYPPKIPIVDGLIYNGTYLFVGAPKVGKSFFMAQLGYHVSKGLPLWNFPVQKGTVLYLALEDDYARLQKRLSRMFGMDSTDNFYFATKSKNLNEGLEEELNQFVKEHKDARLIIIDTLQKVREIGGDKFSYANDYDIVTKLKKFSDEHGICLLVVHHTRKMESSDSFDMISGTNGLLGASDGAFIMQKEKRTENKAILEVAGRDQQDQRLELNFNRELCVWELIKAETELWKEPADPMLDSIVKVVTEEQPQWKGTASELLLLLPELDIAPNILTRKLNISVENLLLEYGIRYESSREHDGRMITLTLQQKSEE</sequence>
<gene>
    <name evidence="2" type="ORF">SAMN02745243_01214</name>
</gene>
<dbReference type="InterPro" id="IPR038724">
    <property type="entry name" value="RepA"/>
</dbReference>
<dbReference type="AlphaFoldDB" id="A0A1M6LLW5"/>
<feature type="coiled-coil region" evidence="1">
    <location>
        <begin position="150"/>
        <end position="177"/>
    </location>
</feature>